<keyword evidence="1" id="KW-0805">Transcription regulation</keyword>
<protein>
    <submittedName>
        <fullName evidence="6">TetR family transcriptional regulator</fullName>
    </submittedName>
</protein>
<feature type="DNA-binding region" description="H-T-H motif" evidence="4">
    <location>
        <begin position="28"/>
        <end position="47"/>
    </location>
</feature>
<dbReference type="EMBL" id="CP013611">
    <property type="protein sequence ID" value="ALU44977.1"/>
    <property type="molecule type" value="Genomic_DNA"/>
</dbReference>
<dbReference type="GO" id="GO:0003700">
    <property type="term" value="F:DNA-binding transcription factor activity"/>
    <property type="evidence" value="ECO:0007669"/>
    <property type="project" value="TreeGrafter"/>
</dbReference>
<accession>A0A0U2ZB02</accession>
<feature type="domain" description="HTH tetR-type" evidence="5">
    <location>
        <begin position="5"/>
        <end position="65"/>
    </location>
</feature>
<dbReference type="InterPro" id="IPR009057">
    <property type="entry name" value="Homeodomain-like_sf"/>
</dbReference>
<keyword evidence="2 4" id="KW-0238">DNA-binding</keyword>
<dbReference type="InterPro" id="IPR050109">
    <property type="entry name" value="HTH-type_TetR-like_transc_reg"/>
</dbReference>
<dbReference type="GO" id="GO:0000976">
    <property type="term" value="F:transcription cis-regulatory region binding"/>
    <property type="evidence" value="ECO:0007669"/>
    <property type="project" value="TreeGrafter"/>
</dbReference>
<dbReference type="Gene3D" id="1.10.10.60">
    <property type="entry name" value="Homeodomain-like"/>
    <property type="match status" value="1"/>
</dbReference>
<dbReference type="SUPFAM" id="SSF48498">
    <property type="entry name" value="Tetracyclin repressor-like, C-terminal domain"/>
    <property type="match status" value="1"/>
</dbReference>
<gene>
    <name evidence="6" type="ORF">AT705_03585</name>
</gene>
<dbReference type="RefSeq" id="WP_058797896.1">
    <property type="nucleotide sequence ID" value="NZ_CP013611.1"/>
</dbReference>
<evidence type="ECO:0000256" key="4">
    <source>
        <dbReference type="PROSITE-ProRule" id="PRU00335"/>
    </source>
</evidence>
<dbReference type="PANTHER" id="PTHR30055:SF146">
    <property type="entry name" value="HTH-TYPE TRANSCRIPTIONAL DUAL REGULATOR CECR"/>
    <property type="match status" value="1"/>
</dbReference>
<dbReference type="InterPro" id="IPR039536">
    <property type="entry name" value="TetR_C_Proteobacteria"/>
</dbReference>
<dbReference type="PRINTS" id="PR00455">
    <property type="entry name" value="HTHTETR"/>
</dbReference>
<dbReference type="Pfam" id="PF00440">
    <property type="entry name" value="TetR_N"/>
    <property type="match status" value="1"/>
</dbReference>
<dbReference type="Proteomes" id="UP000069015">
    <property type="component" value="Chromosome 1"/>
</dbReference>
<proteinExistence type="predicted"/>
<evidence type="ECO:0000313" key="6">
    <source>
        <dbReference type="EMBL" id="ALU44977.1"/>
    </source>
</evidence>
<dbReference type="InterPro" id="IPR036271">
    <property type="entry name" value="Tet_transcr_reg_TetR-rel_C_sf"/>
</dbReference>
<name>A0A0U2ZB02_9GAMM</name>
<dbReference type="KEGG" id="prr:AT705_03585"/>
<reference evidence="6 7" key="1">
    <citation type="submission" date="2015-12" db="EMBL/GenBank/DDBJ databases">
        <title>Complete genome sequence of Pseudoalteromonas rubra SCSIO 6842, harboring a conjugative plasmid.</title>
        <authorList>
            <person name="Li B."/>
            <person name="Wang X."/>
        </authorList>
    </citation>
    <scope>NUCLEOTIDE SEQUENCE [LARGE SCALE GENOMIC DNA]</scope>
    <source>
        <strain evidence="6 7">SCSIO 6842</strain>
    </source>
</reference>
<organism evidence="6 7">
    <name type="scientific">Pseudoalteromonas rubra</name>
    <dbReference type="NCBI Taxonomy" id="43658"/>
    <lineage>
        <taxon>Bacteria</taxon>
        <taxon>Pseudomonadati</taxon>
        <taxon>Pseudomonadota</taxon>
        <taxon>Gammaproteobacteria</taxon>
        <taxon>Alteromonadales</taxon>
        <taxon>Pseudoalteromonadaceae</taxon>
        <taxon>Pseudoalteromonas</taxon>
    </lineage>
</organism>
<evidence type="ECO:0000313" key="7">
    <source>
        <dbReference type="Proteomes" id="UP000069015"/>
    </source>
</evidence>
<evidence type="ECO:0000259" key="5">
    <source>
        <dbReference type="PROSITE" id="PS50977"/>
    </source>
</evidence>
<evidence type="ECO:0000256" key="2">
    <source>
        <dbReference type="ARBA" id="ARBA00023125"/>
    </source>
</evidence>
<evidence type="ECO:0000256" key="1">
    <source>
        <dbReference type="ARBA" id="ARBA00023015"/>
    </source>
</evidence>
<evidence type="ECO:0000256" key="3">
    <source>
        <dbReference type="ARBA" id="ARBA00023163"/>
    </source>
</evidence>
<dbReference type="PROSITE" id="PS50977">
    <property type="entry name" value="HTH_TETR_2"/>
    <property type="match status" value="1"/>
</dbReference>
<dbReference type="InterPro" id="IPR001647">
    <property type="entry name" value="HTH_TetR"/>
</dbReference>
<dbReference type="SUPFAM" id="SSF46689">
    <property type="entry name" value="Homeodomain-like"/>
    <property type="match status" value="1"/>
</dbReference>
<dbReference type="AlphaFoldDB" id="A0A0U2ZB02"/>
<dbReference type="PANTHER" id="PTHR30055">
    <property type="entry name" value="HTH-TYPE TRANSCRIPTIONAL REGULATOR RUTR"/>
    <property type="match status" value="1"/>
</dbReference>
<sequence length="204" mass="22826">MTQLTEKQQAILSAAVEEFAQRGLQATTMEAICSAAGVSKRTLYKHYATKEALFDAVVISLIERIQPITTIQFIPNYDFEVQLRHLADSAVSLLSDKDYIKLSRIVMIESMRCQAQADRLNSKFSQCEAAMSLWFEEASRAGCLGTFSAPFAAAFFWGALKRLTFWDQAIRWQAPLAEADLDAFVDQACQLFCGGIKYVTQQPT</sequence>
<dbReference type="Gene3D" id="1.10.357.10">
    <property type="entry name" value="Tetracycline Repressor, domain 2"/>
    <property type="match status" value="1"/>
</dbReference>
<dbReference type="Pfam" id="PF14246">
    <property type="entry name" value="TetR_C_7"/>
    <property type="match status" value="1"/>
</dbReference>
<keyword evidence="3" id="KW-0804">Transcription</keyword>
<dbReference type="FunFam" id="1.10.10.60:FF:000141">
    <property type="entry name" value="TetR family transcriptional regulator"/>
    <property type="match status" value="1"/>
</dbReference>